<dbReference type="OrthoDB" id="1647790at2"/>
<dbReference type="AlphaFoldDB" id="I0BBU4"/>
<protein>
    <recommendedName>
        <fullName evidence="3">Spore coat protein</fullName>
    </recommendedName>
</protein>
<proteinExistence type="predicted"/>
<accession>I0BBU4</accession>
<name>I0BBU4_9BACL</name>
<dbReference type="RefSeq" id="WP_014649386.1">
    <property type="nucleotide sequence ID" value="NC_017672.3"/>
</dbReference>
<reference evidence="1 2" key="1">
    <citation type="submission" date="2013-06" db="EMBL/GenBank/DDBJ databases">
        <title>Complete genome sequence of Paenibacillus mucilaginosus K02.</title>
        <authorList>
            <person name="Xiao B."/>
            <person name="Sun L."/>
            <person name="Xiao L."/>
            <person name="Lian B."/>
        </authorList>
    </citation>
    <scope>NUCLEOTIDE SEQUENCE [LARGE SCALE GENOMIC DNA]</scope>
    <source>
        <strain evidence="1 2">K02</strain>
    </source>
</reference>
<dbReference type="HOGENOM" id="CLU_142133_0_0_9"/>
<dbReference type="EMBL" id="CP003422">
    <property type="protein sequence ID" value="AFH59841.1"/>
    <property type="molecule type" value="Genomic_DNA"/>
</dbReference>
<evidence type="ECO:0000313" key="2">
    <source>
        <dbReference type="Proteomes" id="UP000007392"/>
    </source>
</evidence>
<organism evidence="1 2">
    <name type="scientific">Paenibacillus mucilaginosus K02</name>
    <dbReference type="NCBI Taxonomy" id="997761"/>
    <lineage>
        <taxon>Bacteria</taxon>
        <taxon>Bacillati</taxon>
        <taxon>Bacillota</taxon>
        <taxon>Bacilli</taxon>
        <taxon>Bacillales</taxon>
        <taxon>Paenibacillaceae</taxon>
        <taxon>Paenibacillus</taxon>
    </lineage>
</organism>
<sequence length="108" mass="12546">MTVEIANPQTGQLPKVKTPEMNDRDYINDLLSFEKYLSGGFNTGLQEMQNPKLHETVQGILSDIHNSQFQVFDMMFRKGWYKMKAAESAEIEKIRTQFANYSSQFPEF</sequence>
<dbReference type="Proteomes" id="UP000007392">
    <property type="component" value="Chromosome"/>
</dbReference>
<gene>
    <name evidence="1" type="ORF">B2K_03705</name>
</gene>
<evidence type="ECO:0000313" key="1">
    <source>
        <dbReference type="EMBL" id="AFH59841.1"/>
    </source>
</evidence>
<dbReference type="KEGG" id="pmw:B2K_03705"/>
<dbReference type="InterPro" id="IPR012851">
    <property type="entry name" value="Spore_coat_CotF-like"/>
</dbReference>
<evidence type="ECO:0008006" key="3">
    <source>
        <dbReference type="Google" id="ProtNLM"/>
    </source>
</evidence>
<dbReference type="PATRIC" id="fig|997761.3.peg.734"/>
<dbReference type="Pfam" id="PF07875">
    <property type="entry name" value="Coat_F"/>
    <property type="match status" value="1"/>
</dbReference>